<dbReference type="Proteomes" id="UP001302329">
    <property type="component" value="Unassembled WGS sequence"/>
</dbReference>
<accession>A0ABU5SVH9</accession>
<sequence>MPSSDARAGLAETVDGLFLLEDHLQQLRRAHEELRCSGHWHGGLPVLLLERCWLRLSRVSVEHLAQRLPPDCSQEAPELCRYRELVAAGLSAWEAERVCWEDFGADACREALRKYWTAQERGTQGWTLETYLDLLQQYRQRFALESPRPVPLLVLARREGSARLGRHRLLWLGPEAAGGRPSMRDTCP</sequence>
<organism evidence="1 2">
    <name type="scientific">Cyanobium gracile UHCC 0281</name>
    <dbReference type="NCBI Taxonomy" id="3110309"/>
    <lineage>
        <taxon>Bacteria</taxon>
        <taxon>Bacillati</taxon>
        <taxon>Cyanobacteriota</taxon>
        <taxon>Cyanophyceae</taxon>
        <taxon>Synechococcales</taxon>
        <taxon>Prochlorococcaceae</taxon>
        <taxon>Cyanobium</taxon>
    </lineage>
</organism>
<protein>
    <submittedName>
        <fullName evidence="1">Uncharacterized protein</fullName>
    </submittedName>
</protein>
<reference evidence="1 2" key="1">
    <citation type="submission" date="2023-12" db="EMBL/GenBank/DDBJ databases">
        <title>Baltic Sea Cyanobacteria.</title>
        <authorList>
            <person name="Delbaje E."/>
            <person name="Fewer D.P."/>
            <person name="Shishido T.K."/>
        </authorList>
    </citation>
    <scope>NUCLEOTIDE SEQUENCE [LARGE SCALE GENOMIC DNA]</scope>
    <source>
        <strain evidence="1 2">UHCC 0281</strain>
    </source>
</reference>
<dbReference type="RefSeq" id="WP_323356594.1">
    <property type="nucleotide sequence ID" value="NZ_JAYGHY010000020.1"/>
</dbReference>
<gene>
    <name evidence="1" type="ORF">VB739_08200</name>
</gene>
<evidence type="ECO:0000313" key="1">
    <source>
        <dbReference type="EMBL" id="MEA5442530.1"/>
    </source>
</evidence>
<keyword evidence="2" id="KW-1185">Reference proteome</keyword>
<comment type="caution">
    <text evidence="1">The sequence shown here is derived from an EMBL/GenBank/DDBJ whole genome shotgun (WGS) entry which is preliminary data.</text>
</comment>
<name>A0ABU5SVH9_9CYAN</name>
<evidence type="ECO:0000313" key="2">
    <source>
        <dbReference type="Proteomes" id="UP001302329"/>
    </source>
</evidence>
<dbReference type="EMBL" id="JAYGHY010000020">
    <property type="protein sequence ID" value="MEA5442530.1"/>
    <property type="molecule type" value="Genomic_DNA"/>
</dbReference>
<proteinExistence type="predicted"/>